<name>B0C2P6_ACAM1</name>
<dbReference type="eggNOG" id="ENOG5033GJM">
    <property type="taxonomic scope" value="Bacteria"/>
</dbReference>
<evidence type="ECO:0000256" key="2">
    <source>
        <dbReference type="SAM" id="SignalP"/>
    </source>
</evidence>
<accession>B0C2P6</accession>
<dbReference type="HOGENOM" id="CLU_186861_0_0_3"/>
<dbReference type="Proteomes" id="UP000000268">
    <property type="component" value="Chromosome"/>
</dbReference>
<dbReference type="EMBL" id="CP000828">
    <property type="protein sequence ID" value="ABW30934.1"/>
    <property type="molecule type" value="Genomic_DNA"/>
</dbReference>
<dbReference type="KEGG" id="amr:AM1_6002"/>
<evidence type="ECO:0000313" key="4">
    <source>
        <dbReference type="Proteomes" id="UP000000268"/>
    </source>
</evidence>
<feature type="compositionally biased region" description="Acidic residues" evidence="1">
    <location>
        <begin position="44"/>
        <end position="81"/>
    </location>
</feature>
<dbReference type="PROSITE" id="PS51257">
    <property type="entry name" value="PROKAR_LIPOPROTEIN"/>
    <property type="match status" value="1"/>
</dbReference>
<gene>
    <name evidence="3" type="ordered locus">AM1_6002</name>
</gene>
<keyword evidence="2" id="KW-0732">Signal</keyword>
<organism evidence="3 4">
    <name type="scientific">Acaryochloris marina (strain MBIC 11017)</name>
    <dbReference type="NCBI Taxonomy" id="329726"/>
    <lineage>
        <taxon>Bacteria</taxon>
        <taxon>Bacillati</taxon>
        <taxon>Cyanobacteriota</taxon>
        <taxon>Cyanophyceae</taxon>
        <taxon>Acaryochloridales</taxon>
        <taxon>Acaryochloridaceae</taxon>
        <taxon>Acaryochloris</taxon>
    </lineage>
</organism>
<evidence type="ECO:0008006" key="5">
    <source>
        <dbReference type="Google" id="ProtNLM"/>
    </source>
</evidence>
<feature type="chain" id="PRO_5002748415" description="Lipoprotein" evidence="2">
    <location>
        <begin position="22"/>
        <end position="81"/>
    </location>
</feature>
<feature type="region of interest" description="Disordered" evidence="1">
    <location>
        <begin position="21"/>
        <end position="81"/>
    </location>
</feature>
<feature type="signal peptide" evidence="2">
    <location>
        <begin position="1"/>
        <end position="21"/>
    </location>
</feature>
<sequence length="81" mass="7698">MKRSKSVELFLALGLSATLFACDGGTTNGEGGEQESPSPAVESPADDGGEGGEDGSTDDGGEGGEDGSSDDGGEGGEGGEG</sequence>
<evidence type="ECO:0000313" key="3">
    <source>
        <dbReference type="EMBL" id="ABW30934.1"/>
    </source>
</evidence>
<dbReference type="AlphaFoldDB" id="B0C2P6"/>
<dbReference type="RefSeq" id="WP_012166136.1">
    <property type="nucleotide sequence ID" value="NC_009925.1"/>
</dbReference>
<keyword evidence="4" id="KW-1185">Reference proteome</keyword>
<evidence type="ECO:0000256" key="1">
    <source>
        <dbReference type="SAM" id="MobiDB-lite"/>
    </source>
</evidence>
<proteinExistence type="predicted"/>
<protein>
    <recommendedName>
        <fullName evidence="5">Lipoprotein</fullName>
    </recommendedName>
</protein>
<reference evidence="3 4" key="1">
    <citation type="journal article" date="2008" name="Proc. Natl. Acad. Sci. U.S.A.">
        <title>Niche adaptation and genome expansion in the chlorophyll d-producing cyanobacterium Acaryochloris marina.</title>
        <authorList>
            <person name="Swingley W.D."/>
            <person name="Chen M."/>
            <person name="Cheung P.C."/>
            <person name="Conrad A.L."/>
            <person name="Dejesa L.C."/>
            <person name="Hao J."/>
            <person name="Honchak B.M."/>
            <person name="Karbach L.E."/>
            <person name="Kurdoglu A."/>
            <person name="Lahiri S."/>
            <person name="Mastrian S.D."/>
            <person name="Miyashita H."/>
            <person name="Page L."/>
            <person name="Ramakrishna P."/>
            <person name="Satoh S."/>
            <person name="Sattley W.M."/>
            <person name="Shimada Y."/>
            <person name="Taylor H.L."/>
            <person name="Tomo T."/>
            <person name="Tsuchiya T."/>
            <person name="Wang Z.T."/>
            <person name="Raymond J."/>
            <person name="Mimuro M."/>
            <person name="Blankenship R.E."/>
            <person name="Touchman J.W."/>
        </authorList>
    </citation>
    <scope>NUCLEOTIDE SEQUENCE [LARGE SCALE GENOMIC DNA]</scope>
    <source>
        <strain evidence="4">MBIC 11017</strain>
    </source>
</reference>